<protein>
    <recommendedName>
        <fullName evidence="4">YXWGXW repeat (2 copies)</fullName>
    </recommendedName>
</protein>
<evidence type="ECO:0000313" key="2">
    <source>
        <dbReference type="EMBL" id="MDR4308730.1"/>
    </source>
</evidence>
<feature type="signal peptide" evidence="1">
    <location>
        <begin position="1"/>
        <end position="26"/>
    </location>
</feature>
<organism evidence="2 3">
    <name type="scientific">Chelatococcus sambhunathii</name>
    <dbReference type="NCBI Taxonomy" id="363953"/>
    <lineage>
        <taxon>Bacteria</taxon>
        <taxon>Pseudomonadati</taxon>
        <taxon>Pseudomonadota</taxon>
        <taxon>Alphaproteobacteria</taxon>
        <taxon>Hyphomicrobiales</taxon>
        <taxon>Chelatococcaceae</taxon>
        <taxon>Chelatococcus</taxon>
    </lineage>
</organism>
<dbReference type="Proteomes" id="UP001181622">
    <property type="component" value="Unassembled WGS sequence"/>
</dbReference>
<sequence>MIRTYALSAAVLAGGLMAAATAPASAAPASAAGLASAKLDAAQGEIMNVGWRHRRWRGYGYGYYWAPRVYVRPRAYYYAPRYRRCWIDSWGYRVCG</sequence>
<evidence type="ECO:0000313" key="3">
    <source>
        <dbReference type="Proteomes" id="UP001181622"/>
    </source>
</evidence>
<keyword evidence="1" id="KW-0732">Signal</keyword>
<name>A0ABU1DKU2_9HYPH</name>
<comment type="caution">
    <text evidence="2">The sequence shown here is derived from an EMBL/GenBank/DDBJ whole genome shotgun (WGS) entry which is preliminary data.</text>
</comment>
<accession>A0ABU1DKU2</accession>
<reference evidence="2" key="1">
    <citation type="submission" date="2020-10" db="EMBL/GenBank/DDBJ databases">
        <authorList>
            <person name="Abbas A."/>
            <person name="Razzaq R."/>
            <person name="Waqas M."/>
            <person name="Abbas N."/>
            <person name="Nielsen T.K."/>
            <person name="Hansen L.H."/>
            <person name="Hussain S."/>
            <person name="Shahid M."/>
        </authorList>
    </citation>
    <scope>NUCLEOTIDE SEQUENCE</scope>
    <source>
        <strain evidence="2">S14</strain>
    </source>
</reference>
<dbReference type="EMBL" id="JADBEO010000068">
    <property type="protein sequence ID" value="MDR4308730.1"/>
    <property type="molecule type" value="Genomic_DNA"/>
</dbReference>
<evidence type="ECO:0008006" key="4">
    <source>
        <dbReference type="Google" id="ProtNLM"/>
    </source>
</evidence>
<keyword evidence="3" id="KW-1185">Reference proteome</keyword>
<evidence type="ECO:0000256" key="1">
    <source>
        <dbReference type="SAM" id="SignalP"/>
    </source>
</evidence>
<gene>
    <name evidence="2" type="ORF">IHQ68_19085</name>
</gene>
<feature type="chain" id="PRO_5045370868" description="YXWGXW repeat (2 copies)" evidence="1">
    <location>
        <begin position="27"/>
        <end position="96"/>
    </location>
</feature>
<proteinExistence type="predicted"/>